<feature type="region of interest" description="Disordered" evidence="7">
    <location>
        <begin position="481"/>
        <end position="527"/>
    </location>
</feature>
<comment type="similarity">
    <text evidence="5">Belongs to the actin family.</text>
</comment>
<keyword evidence="9" id="KW-1185">Reference proteome</keyword>
<evidence type="ECO:0000256" key="6">
    <source>
        <dbReference type="SAM" id="Coils"/>
    </source>
</evidence>
<evidence type="ECO:0000256" key="5">
    <source>
        <dbReference type="RuleBase" id="RU000487"/>
    </source>
</evidence>
<keyword evidence="3" id="KW-0804">Transcription</keyword>
<keyword evidence="4" id="KW-0539">Nucleus</keyword>
<keyword evidence="6" id="KW-0175">Coiled coil</keyword>
<dbReference type="SMART" id="SM00268">
    <property type="entry name" value="ACTIN"/>
    <property type="match status" value="1"/>
</dbReference>
<dbReference type="OrthoDB" id="7340501at2759"/>
<dbReference type="GO" id="GO:0005634">
    <property type="term" value="C:nucleus"/>
    <property type="evidence" value="ECO:0007669"/>
    <property type="project" value="UniProtKB-SubCell"/>
</dbReference>
<dbReference type="Proteomes" id="UP000245383">
    <property type="component" value="Unassembled WGS sequence"/>
</dbReference>
<evidence type="ECO:0000256" key="7">
    <source>
        <dbReference type="SAM" id="MobiDB-lite"/>
    </source>
</evidence>
<dbReference type="SUPFAM" id="SSF53067">
    <property type="entry name" value="Actin-like ATPase domain"/>
    <property type="match status" value="2"/>
</dbReference>
<evidence type="ECO:0000256" key="2">
    <source>
        <dbReference type="ARBA" id="ARBA00023015"/>
    </source>
</evidence>
<gene>
    <name evidence="8" type="ORF">BB561_005603</name>
</gene>
<dbReference type="Pfam" id="PF00022">
    <property type="entry name" value="Actin"/>
    <property type="match status" value="2"/>
</dbReference>
<name>A0A2T9Y9J9_9FUNG</name>
<dbReference type="STRING" id="133385.A0A2T9Y9J9"/>
<evidence type="ECO:0000256" key="4">
    <source>
        <dbReference type="ARBA" id="ARBA00023242"/>
    </source>
</evidence>
<dbReference type="PANTHER" id="PTHR11937">
    <property type="entry name" value="ACTIN"/>
    <property type="match status" value="1"/>
</dbReference>
<dbReference type="AlphaFoldDB" id="A0A2T9Y9J9"/>
<accession>A0A2T9Y9J9</accession>
<comment type="caution">
    <text evidence="8">The sequence shown here is derived from an EMBL/GenBank/DDBJ whole genome shotgun (WGS) entry which is preliminary data.</text>
</comment>
<evidence type="ECO:0000256" key="3">
    <source>
        <dbReference type="ARBA" id="ARBA00023163"/>
    </source>
</evidence>
<dbReference type="EMBL" id="MBFR01000346">
    <property type="protein sequence ID" value="PVU89018.1"/>
    <property type="molecule type" value="Genomic_DNA"/>
</dbReference>
<sequence length="813" mass="93743">MTLPQIYSAPEIPVLENLQKKFTDYQNFKNNTPIVIDYGSETCRAGWATEEDPRLTFQNIVSKFKTKKSAFKNSILVGNDVYSDPLAYPNYRSPYDNGIVNNFDLVENTLDYIFVILGINTESIEHPIVMTEPLANLYASRKCMNELLFECYSTSSVAYGIDSLWSYYYNTQNLNINPNEDSIIISTGNYFTNIIPVFSGKPQIQHAVRINVGGNSMADFMLRLIQTKYPSLPVKINDYQSKLLTYNHTYFANDYAESLECSLNKNNLSNFDHIIQFPYKTISVIEKSQEEIEQQAEKRKENAKNLQRIAVRVRQEKLEKKGTEKIELLELLDEINKLDELDSSHAIKIKSLLKQNDFYSKKEIEDEVKKIEATLKRARDKDLGIDPNENKEPHKFDLIDIPDDQLNAEDLKEKRKQKLIKANIDARERMRLAKIEEQKKMDQEKKKDNELKKNNFDFWLTQIKNKRQAILDKIDSKKNLKSELSNRRSHASQQRMKNIADLASNETPSTGTRRKRQEDSDDNFGQDDSDWNVYLDISKDNLDEDDNPEAELIQINELLFENDPEYLKNLDNKARDEIENKILYRFYSGNLEAILTDTAVPKEHSFNTSNVGDITETGDSADDNKIITDLDLNDDKNIDSLPNNGAFGLKNEVDEINELTARGNQIHLNVERIRAPEVLFDPSIMGVDQAGLVEAIENIWKKFPKKSLSFTNNIFATGLGFTNIPGFKDRLKKDLTSIFPVDTDINIKLGNTLGNDAWKGAALWSRTLFEGSENSDYVRSLQSNSITRKQYEEYGSEYLQEHLYSNMYYKQQN</sequence>
<reference evidence="8 9" key="1">
    <citation type="journal article" date="2018" name="MBio">
        <title>Comparative Genomics Reveals the Core Gene Toolbox for the Fungus-Insect Symbiosis.</title>
        <authorList>
            <person name="Wang Y."/>
            <person name="Stata M."/>
            <person name="Wang W."/>
            <person name="Stajich J.E."/>
            <person name="White M.M."/>
            <person name="Moncalvo J.M."/>
        </authorList>
    </citation>
    <scope>NUCLEOTIDE SEQUENCE [LARGE SCALE GENOMIC DNA]</scope>
    <source>
        <strain evidence="8 9">SWE-8-4</strain>
    </source>
</reference>
<dbReference type="Gene3D" id="3.30.420.40">
    <property type="match status" value="2"/>
</dbReference>
<evidence type="ECO:0000256" key="1">
    <source>
        <dbReference type="ARBA" id="ARBA00004123"/>
    </source>
</evidence>
<keyword evidence="2" id="KW-0805">Transcription regulation</keyword>
<dbReference type="InterPro" id="IPR004000">
    <property type="entry name" value="Actin"/>
</dbReference>
<dbReference type="CDD" id="cd10211">
    <property type="entry name" value="ASKHA_NBD_Arp5"/>
    <property type="match status" value="1"/>
</dbReference>
<evidence type="ECO:0000313" key="8">
    <source>
        <dbReference type="EMBL" id="PVU89018.1"/>
    </source>
</evidence>
<evidence type="ECO:0008006" key="10">
    <source>
        <dbReference type="Google" id="ProtNLM"/>
    </source>
</evidence>
<comment type="subcellular location">
    <subcellularLocation>
        <location evidence="1">Nucleus</location>
    </subcellularLocation>
</comment>
<feature type="coiled-coil region" evidence="6">
    <location>
        <begin position="285"/>
        <end position="316"/>
    </location>
</feature>
<organism evidence="8 9">
    <name type="scientific">Smittium simulii</name>
    <dbReference type="NCBI Taxonomy" id="133385"/>
    <lineage>
        <taxon>Eukaryota</taxon>
        <taxon>Fungi</taxon>
        <taxon>Fungi incertae sedis</taxon>
        <taxon>Zoopagomycota</taxon>
        <taxon>Kickxellomycotina</taxon>
        <taxon>Harpellomycetes</taxon>
        <taxon>Harpellales</taxon>
        <taxon>Legeriomycetaceae</taxon>
        <taxon>Smittium</taxon>
    </lineage>
</organism>
<dbReference type="InterPro" id="IPR043129">
    <property type="entry name" value="ATPase_NBD"/>
</dbReference>
<evidence type="ECO:0000313" key="9">
    <source>
        <dbReference type="Proteomes" id="UP000245383"/>
    </source>
</evidence>
<proteinExistence type="inferred from homology"/>
<protein>
    <recommendedName>
        <fullName evidence="10">Actin-related protein 5</fullName>
    </recommendedName>
</protein>
<dbReference type="FunFam" id="3.30.420.40:FF:000122">
    <property type="entry name" value="ARP5 actin-related protein 5 homolog"/>
    <property type="match status" value="1"/>
</dbReference>